<evidence type="ECO:0000313" key="7">
    <source>
        <dbReference type="Proteomes" id="UP001595887"/>
    </source>
</evidence>
<evidence type="ECO:0000256" key="5">
    <source>
        <dbReference type="HAMAP-Rule" id="MF_00189"/>
    </source>
</evidence>
<keyword evidence="4 5" id="KW-0472">Membrane</keyword>
<evidence type="ECO:0000313" key="6">
    <source>
        <dbReference type="EMBL" id="MFC4291970.1"/>
    </source>
</evidence>
<evidence type="ECO:0000256" key="4">
    <source>
        <dbReference type="ARBA" id="ARBA00023136"/>
    </source>
</evidence>
<dbReference type="Pfam" id="PF04279">
    <property type="entry name" value="IspA"/>
    <property type="match status" value="1"/>
</dbReference>
<dbReference type="PANTHER" id="PTHR36917:SF1">
    <property type="entry name" value="INNER MEMBRANE-SPANNING PROTEIN YCIB"/>
    <property type="match status" value="1"/>
</dbReference>
<organism evidence="6 7">
    <name type="scientific">Sphingorhabdus arenilitoris</name>
    <dbReference type="NCBI Taxonomy" id="1490041"/>
    <lineage>
        <taxon>Bacteria</taxon>
        <taxon>Pseudomonadati</taxon>
        <taxon>Pseudomonadota</taxon>
        <taxon>Alphaproteobacteria</taxon>
        <taxon>Sphingomonadales</taxon>
        <taxon>Sphingomonadaceae</taxon>
        <taxon>Sphingorhabdus</taxon>
    </lineage>
</organism>
<sequence length="209" mass="23839">MIENETDKDAPPKWLSPLLDYGPLLLFFVTNWWFGSKEDPARGPLISTAVFMVAIIAALIVSKWKLGKVSPMMWVSAVLVTGFGALTLWFRDPQFIQIKPTLIYLLFAAILFGGLLRGKALLQNLLAYAFDGVDDKGWIKLSRNWAIFFLAMAGLNEIIRQDRWFSFDTWLLLKVWGVTALFFLFNMTQIPMLMRHGLKLGEDDSEDQT</sequence>
<dbReference type="RefSeq" id="WP_381422271.1">
    <property type="nucleotide sequence ID" value="NZ_JBHSDH010000013.1"/>
</dbReference>
<feature type="transmembrane region" description="Helical" evidence="5">
    <location>
        <begin position="171"/>
        <end position="190"/>
    </location>
</feature>
<feature type="transmembrane region" description="Helical" evidence="5">
    <location>
        <begin position="142"/>
        <end position="159"/>
    </location>
</feature>
<comment type="subcellular location">
    <subcellularLocation>
        <location evidence="5">Cell inner membrane</location>
        <topology evidence="5">Multi-pass membrane protein</topology>
    </subcellularLocation>
</comment>
<keyword evidence="2 5" id="KW-0812">Transmembrane</keyword>
<evidence type="ECO:0000256" key="3">
    <source>
        <dbReference type="ARBA" id="ARBA00022989"/>
    </source>
</evidence>
<dbReference type="InterPro" id="IPR006008">
    <property type="entry name" value="YciB"/>
</dbReference>
<dbReference type="HAMAP" id="MF_00189">
    <property type="entry name" value="YciB"/>
    <property type="match status" value="1"/>
</dbReference>
<keyword evidence="7" id="KW-1185">Reference proteome</keyword>
<gene>
    <name evidence="5" type="primary">yciB</name>
    <name evidence="6" type="ORF">ACFOWX_06030</name>
</gene>
<evidence type="ECO:0000256" key="2">
    <source>
        <dbReference type="ARBA" id="ARBA00022692"/>
    </source>
</evidence>
<comment type="function">
    <text evidence="5">Plays a role in cell envelope biogenesis, maintenance of cell envelope integrity and membrane homeostasis.</text>
</comment>
<proteinExistence type="inferred from homology"/>
<accession>A0ABV8RHI7</accession>
<feature type="transmembrane region" description="Helical" evidence="5">
    <location>
        <begin position="102"/>
        <end position="122"/>
    </location>
</feature>
<dbReference type="PANTHER" id="PTHR36917">
    <property type="entry name" value="INTRACELLULAR SEPTATION PROTEIN A-RELATED"/>
    <property type="match status" value="1"/>
</dbReference>
<feature type="transmembrane region" description="Helical" evidence="5">
    <location>
        <begin position="46"/>
        <end position="66"/>
    </location>
</feature>
<name>A0ABV8RHI7_9SPHN</name>
<reference evidence="7" key="1">
    <citation type="journal article" date="2019" name="Int. J. Syst. Evol. Microbiol.">
        <title>The Global Catalogue of Microorganisms (GCM) 10K type strain sequencing project: providing services to taxonomists for standard genome sequencing and annotation.</title>
        <authorList>
            <consortium name="The Broad Institute Genomics Platform"/>
            <consortium name="The Broad Institute Genome Sequencing Center for Infectious Disease"/>
            <person name="Wu L."/>
            <person name="Ma J."/>
        </authorList>
    </citation>
    <scope>NUCLEOTIDE SEQUENCE [LARGE SCALE GENOMIC DNA]</scope>
    <source>
        <strain evidence="7">CECT 8531</strain>
    </source>
</reference>
<keyword evidence="5" id="KW-0997">Cell inner membrane</keyword>
<protein>
    <recommendedName>
        <fullName evidence="5">Inner membrane-spanning protein YciB</fullName>
    </recommendedName>
</protein>
<evidence type="ECO:0000256" key="1">
    <source>
        <dbReference type="ARBA" id="ARBA00022475"/>
    </source>
</evidence>
<dbReference type="EMBL" id="JBHSDH010000013">
    <property type="protein sequence ID" value="MFC4291970.1"/>
    <property type="molecule type" value="Genomic_DNA"/>
</dbReference>
<feature type="transmembrane region" description="Helical" evidence="5">
    <location>
        <begin position="72"/>
        <end position="90"/>
    </location>
</feature>
<keyword evidence="3 5" id="KW-1133">Transmembrane helix</keyword>
<dbReference type="Proteomes" id="UP001595887">
    <property type="component" value="Unassembled WGS sequence"/>
</dbReference>
<comment type="caution">
    <text evidence="6">The sequence shown here is derived from an EMBL/GenBank/DDBJ whole genome shotgun (WGS) entry which is preliminary data.</text>
</comment>
<keyword evidence="1 5" id="KW-1003">Cell membrane</keyword>
<comment type="similarity">
    <text evidence="5">Belongs to the YciB family.</text>
</comment>
<feature type="transmembrane region" description="Helical" evidence="5">
    <location>
        <begin position="14"/>
        <end position="34"/>
    </location>
</feature>